<dbReference type="NCBIfam" id="NF001531">
    <property type="entry name" value="PRK00364.2-2"/>
    <property type="match status" value="1"/>
</dbReference>
<evidence type="ECO:0000256" key="3">
    <source>
        <dbReference type="HAMAP-Rule" id="MF_00580"/>
    </source>
</evidence>
<dbReference type="Proteomes" id="UP000035514">
    <property type="component" value="Unassembled WGS sequence"/>
</dbReference>
<evidence type="ECO:0000313" key="5">
    <source>
        <dbReference type="EMBL" id="KLE00445.1"/>
    </source>
</evidence>
<comment type="subunit">
    <text evidence="3">Heptamer of 7 subunits arranged in a ring. Interacts with the chaperonin GroEL.</text>
</comment>
<dbReference type="GO" id="GO:0051087">
    <property type="term" value="F:protein-folding chaperone binding"/>
    <property type="evidence" value="ECO:0007669"/>
    <property type="project" value="TreeGrafter"/>
</dbReference>
<dbReference type="PROSITE" id="PS00681">
    <property type="entry name" value="CHAPERONINS_CPN10"/>
    <property type="match status" value="1"/>
</dbReference>
<dbReference type="InterPro" id="IPR011032">
    <property type="entry name" value="GroES-like_sf"/>
</dbReference>
<dbReference type="NCBIfam" id="NF001537">
    <property type="entry name" value="PRK00364.3-3"/>
    <property type="match status" value="1"/>
</dbReference>
<dbReference type="GO" id="GO:0005737">
    <property type="term" value="C:cytoplasm"/>
    <property type="evidence" value="ECO:0007669"/>
    <property type="project" value="UniProtKB-SubCell"/>
</dbReference>
<dbReference type="PANTHER" id="PTHR10772">
    <property type="entry name" value="10 KDA HEAT SHOCK PROTEIN"/>
    <property type="match status" value="1"/>
</dbReference>
<comment type="similarity">
    <text evidence="1 3 4">Belongs to the GroES chaperonin family.</text>
</comment>
<evidence type="ECO:0000256" key="2">
    <source>
        <dbReference type="ARBA" id="ARBA00023186"/>
    </source>
</evidence>
<accession>A0A0G9K3M0</accession>
<dbReference type="InterPro" id="IPR018369">
    <property type="entry name" value="Chaprnonin_Cpn10_CS"/>
</dbReference>
<dbReference type="AlphaFoldDB" id="A0A0G9K3M0"/>
<dbReference type="GO" id="GO:0005524">
    <property type="term" value="F:ATP binding"/>
    <property type="evidence" value="ECO:0007669"/>
    <property type="project" value="InterPro"/>
</dbReference>
<dbReference type="Gene3D" id="2.30.33.40">
    <property type="entry name" value="GroES chaperonin"/>
    <property type="match status" value="1"/>
</dbReference>
<gene>
    <name evidence="3" type="primary">groES</name>
    <name evidence="3" type="synonym">groS</name>
    <name evidence="5" type="ORF">AA20_05670</name>
</gene>
<comment type="function">
    <text evidence="3 4">Together with the chaperonin GroEL, plays an essential role in assisting protein folding. The GroEL-GroES system forms a nano-cage that allows encapsulation of the non-native substrate proteins and provides a physical environment optimized to promote and accelerate protein folding. GroES binds to the apical surface of the GroEL ring, thereby capping the opening of the GroEL channel.</text>
</comment>
<reference evidence="5 6" key="1">
    <citation type="submission" date="2014-01" db="EMBL/GenBank/DDBJ databases">
        <title>Development of a Comparative Genomic Fingerprinting Assay for High Resolution Genotyping of Arcobacter butzleri.</title>
        <authorList>
            <person name="Webb A.L."/>
            <person name="Inglis G.D."/>
            <person name="Kruczkiewicz P."/>
            <person name="Selinger L.B."/>
            <person name="Taboada E.N."/>
        </authorList>
    </citation>
    <scope>NUCLEOTIDE SEQUENCE [LARGE SCALE GENOMIC DNA]</scope>
    <source>
        <strain evidence="5 6">L348</strain>
    </source>
</reference>
<dbReference type="EMBL" id="JAIQ01000084">
    <property type="protein sequence ID" value="KLE00445.1"/>
    <property type="molecule type" value="Genomic_DNA"/>
</dbReference>
<evidence type="ECO:0000313" key="6">
    <source>
        <dbReference type="Proteomes" id="UP000035514"/>
    </source>
</evidence>
<organism evidence="5 6">
    <name type="scientific">Aliarcobacter butzleri L348</name>
    <dbReference type="NCBI Taxonomy" id="1447256"/>
    <lineage>
        <taxon>Bacteria</taxon>
        <taxon>Pseudomonadati</taxon>
        <taxon>Campylobacterota</taxon>
        <taxon>Epsilonproteobacteria</taxon>
        <taxon>Campylobacterales</taxon>
        <taxon>Arcobacteraceae</taxon>
        <taxon>Aliarcobacter</taxon>
    </lineage>
</organism>
<dbReference type="GO" id="GO:0051082">
    <property type="term" value="F:unfolded protein binding"/>
    <property type="evidence" value="ECO:0007669"/>
    <property type="project" value="TreeGrafter"/>
</dbReference>
<keyword evidence="3" id="KW-0963">Cytoplasm</keyword>
<evidence type="ECO:0000256" key="4">
    <source>
        <dbReference type="RuleBase" id="RU000535"/>
    </source>
</evidence>
<keyword evidence="2 3" id="KW-0143">Chaperone</keyword>
<comment type="caution">
    <text evidence="5">The sequence shown here is derived from an EMBL/GenBank/DDBJ whole genome shotgun (WGS) entry which is preliminary data.</text>
</comment>
<sequence>MNFKPLGERVLVKRTEVENKTASGIYIPDNAKEKPQTAKVVAIGNKVEDVKVGDTIVFEQYRGTEFKLEGEEYLILNIENVIGVM</sequence>
<protein>
    <recommendedName>
        <fullName evidence="3">Co-chaperonin GroES</fullName>
    </recommendedName>
    <alternativeName>
        <fullName evidence="3">10 kDa chaperonin</fullName>
    </alternativeName>
    <alternativeName>
        <fullName evidence="3">Chaperonin-10</fullName>
        <shortName evidence="3">Cpn10</shortName>
    </alternativeName>
</protein>
<name>A0A0G9K3M0_9BACT</name>
<dbReference type="HAMAP" id="MF_00580">
    <property type="entry name" value="CH10"/>
    <property type="match status" value="1"/>
</dbReference>
<dbReference type="GeneID" id="24305295"/>
<dbReference type="CDD" id="cd00320">
    <property type="entry name" value="cpn10"/>
    <property type="match status" value="1"/>
</dbReference>
<dbReference type="GO" id="GO:0044183">
    <property type="term" value="F:protein folding chaperone"/>
    <property type="evidence" value="ECO:0007669"/>
    <property type="project" value="InterPro"/>
</dbReference>
<proteinExistence type="inferred from homology"/>
<dbReference type="FunFam" id="2.30.33.40:FF:000001">
    <property type="entry name" value="10 kDa chaperonin"/>
    <property type="match status" value="1"/>
</dbReference>
<dbReference type="RefSeq" id="WP_004510495.1">
    <property type="nucleotide sequence ID" value="NZ_JAIQ01000084.1"/>
</dbReference>
<dbReference type="PANTHER" id="PTHR10772:SF58">
    <property type="entry name" value="CO-CHAPERONIN GROES"/>
    <property type="match status" value="1"/>
</dbReference>
<dbReference type="SUPFAM" id="SSF50129">
    <property type="entry name" value="GroES-like"/>
    <property type="match status" value="1"/>
</dbReference>
<dbReference type="SMART" id="SM00883">
    <property type="entry name" value="Cpn10"/>
    <property type="match status" value="1"/>
</dbReference>
<comment type="subcellular location">
    <subcellularLocation>
        <location evidence="3">Cytoplasm</location>
    </subcellularLocation>
</comment>
<dbReference type="InterPro" id="IPR020818">
    <property type="entry name" value="Chaperonin_GroES"/>
</dbReference>
<dbReference type="PATRIC" id="fig|1447256.3.peg.1103"/>
<dbReference type="InterPro" id="IPR037124">
    <property type="entry name" value="Chaperonin_GroES_sf"/>
</dbReference>
<evidence type="ECO:0000256" key="1">
    <source>
        <dbReference type="ARBA" id="ARBA00006975"/>
    </source>
</evidence>
<dbReference type="GO" id="GO:0046872">
    <property type="term" value="F:metal ion binding"/>
    <property type="evidence" value="ECO:0007669"/>
    <property type="project" value="TreeGrafter"/>
</dbReference>
<dbReference type="PRINTS" id="PR00297">
    <property type="entry name" value="CHAPERONIN10"/>
</dbReference>
<dbReference type="Pfam" id="PF00166">
    <property type="entry name" value="Cpn10"/>
    <property type="match status" value="1"/>
</dbReference>